<gene>
    <name evidence="2" type="ORF">KL86SPO_50289</name>
</gene>
<keyword evidence="1" id="KW-1133">Transmembrane helix</keyword>
<protein>
    <submittedName>
        <fullName evidence="2">Uncharacterized protein</fullName>
    </submittedName>
</protein>
<dbReference type="EMBL" id="FMJE01000005">
    <property type="protein sequence ID" value="SCM82518.1"/>
    <property type="molecule type" value="Genomic_DNA"/>
</dbReference>
<name>A0A212LYA9_9FIRM</name>
<dbReference type="AlphaFoldDB" id="A0A212LYA9"/>
<evidence type="ECO:0000256" key="1">
    <source>
        <dbReference type="SAM" id="Phobius"/>
    </source>
</evidence>
<keyword evidence="1" id="KW-0812">Transmembrane</keyword>
<reference evidence="2" key="1">
    <citation type="submission" date="2016-08" db="EMBL/GenBank/DDBJ databases">
        <authorList>
            <person name="Seilhamer J.J."/>
        </authorList>
    </citation>
    <scope>NUCLEOTIDE SEQUENCE</scope>
    <source>
        <strain evidence="2">86</strain>
    </source>
</reference>
<proteinExistence type="predicted"/>
<feature type="transmembrane region" description="Helical" evidence="1">
    <location>
        <begin position="7"/>
        <end position="23"/>
    </location>
</feature>
<organism evidence="2">
    <name type="scientific">uncultured Sporomusa sp</name>
    <dbReference type="NCBI Taxonomy" id="307249"/>
    <lineage>
        <taxon>Bacteria</taxon>
        <taxon>Bacillati</taxon>
        <taxon>Bacillota</taxon>
        <taxon>Negativicutes</taxon>
        <taxon>Selenomonadales</taxon>
        <taxon>Sporomusaceae</taxon>
        <taxon>Sporomusa</taxon>
        <taxon>environmental samples</taxon>
    </lineage>
</organism>
<sequence>MKKQTKRIDWVMVFIFILWLASVDFNNMAWHSWLAGGLAVGYLIFYAVRRVGNR</sequence>
<feature type="transmembrane region" description="Helical" evidence="1">
    <location>
        <begin position="29"/>
        <end position="48"/>
    </location>
</feature>
<accession>A0A212LYA9</accession>
<keyword evidence="1" id="KW-0472">Membrane</keyword>
<evidence type="ECO:0000313" key="2">
    <source>
        <dbReference type="EMBL" id="SCM82518.1"/>
    </source>
</evidence>